<keyword evidence="1" id="KW-0472">Membrane</keyword>
<evidence type="ECO:0000256" key="1">
    <source>
        <dbReference type="SAM" id="Phobius"/>
    </source>
</evidence>
<feature type="transmembrane region" description="Helical" evidence="1">
    <location>
        <begin position="131"/>
        <end position="150"/>
    </location>
</feature>
<feature type="transmembrane region" description="Helical" evidence="1">
    <location>
        <begin position="31"/>
        <end position="49"/>
    </location>
</feature>
<protein>
    <submittedName>
        <fullName evidence="2">Putative membrane protein</fullName>
    </submittedName>
</protein>
<dbReference type="EMBL" id="AM263198">
    <property type="protein sequence ID" value="CAK19497.1"/>
    <property type="molecule type" value="Genomic_DNA"/>
</dbReference>
<dbReference type="RefSeq" id="WP_011700952.1">
    <property type="nucleotide sequence ID" value="NC_008555.1"/>
</dbReference>
<dbReference type="Proteomes" id="UP000000779">
    <property type="component" value="Chromosome"/>
</dbReference>
<feature type="transmembrane region" description="Helical" evidence="1">
    <location>
        <begin position="55"/>
        <end position="75"/>
    </location>
</feature>
<organism evidence="2 3">
    <name type="scientific">Listeria welshimeri serovar 6b (strain ATCC 35897 / DSM 20650 / CCUG 15529 / CIP 8149 / NCTC 11857 / SLCC 5334 / V8)</name>
    <dbReference type="NCBI Taxonomy" id="386043"/>
    <lineage>
        <taxon>Bacteria</taxon>
        <taxon>Bacillati</taxon>
        <taxon>Bacillota</taxon>
        <taxon>Bacilli</taxon>
        <taxon>Bacillales</taxon>
        <taxon>Listeriaceae</taxon>
        <taxon>Listeria</taxon>
    </lineage>
</organism>
<gene>
    <name evidence="2" type="ordered locus">lwe0079</name>
</gene>
<keyword evidence="1" id="KW-1133">Transmembrane helix</keyword>
<dbReference type="AlphaFoldDB" id="A0AER5"/>
<dbReference type="GeneID" id="61187962"/>
<evidence type="ECO:0000313" key="2">
    <source>
        <dbReference type="EMBL" id="CAK19497.1"/>
    </source>
</evidence>
<proteinExistence type="predicted"/>
<reference evidence="2 3" key="1">
    <citation type="journal article" date="2006" name="J. Bacteriol.">
        <title>Whole-genome sequence of Listeria welshimeri reveals common steps in genome reduction with Listeria innocua as compared to Listeria monocytogenes.</title>
        <authorList>
            <person name="Hain T."/>
            <person name="Steinweg C."/>
            <person name="Kuenne C.T."/>
            <person name="Billion A."/>
            <person name="Ghai R."/>
            <person name="Chatterjee S.S."/>
            <person name="Domann E."/>
            <person name="Kaerst U."/>
            <person name="Goesmann A."/>
            <person name="Bekel T."/>
            <person name="Bartels D."/>
            <person name="Kaiser O."/>
            <person name="Meyer F."/>
            <person name="Puehler A."/>
            <person name="Weisshaar B."/>
            <person name="Wehland J."/>
            <person name="Liang C."/>
            <person name="Dandekar T."/>
            <person name="Lampidis R."/>
            <person name="Kreft J."/>
            <person name="Goebel W."/>
            <person name="Chakraborty T."/>
        </authorList>
    </citation>
    <scope>NUCLEOTIDE SEQUENCE [LARGE SCALE GENOMIC DNA]</scope>
    <source>
        <strain evidence="3">ATCC 35897 / DSM 20650 / CIP 8149 / NCTC 11857 / SLCC 5334 / V8</strain>
    </source>
</reference>
<feature type="transmembrane region" description="Helical" evidence="1">
    <location>
        <begin position="162"/>
        <end position="187"/>
    </location>
</feature>
<evidence type="ECO:0000313" key="3">
    <source>
        <dbReference type="Proteomes" id="UP000000779"/>
    </source>
</evidence>
<sequence>MLTIEKEIKDIYIKILNNLGQEMLRKYKFKIISILILYIFLVFAFAIFIEPRSDNYFVSFSIFILIFLFIFLLAYKLQLKTIHSLGFEKKRDYIIYELRNDLVQRELFHSTLLNQIISSLDSKTTIKYSPALLISFLFFLFNPLWNYFLISQIEERINLSKIILSMLIPTVVIFIITFPLAIFPYLLRSTNKSLLPFLNELLYESIYKELNKNDYVYTSISTNTKKRKSL</sequence>
<name>A0AER5_LISW6</name>
<accession>A0AER5</accession>
<dbReference type="KEGG" id="lwe:lwe0079"/>
<keyword evidence="1" id="KW-0812">Transmembrane</keyword>
<dbReference type="HOGENOM" id="CLU_1203654_0_0_9"/>